<dbReference type="InterPro" id="IPR055259">
    <property type="entry name" value="YkvP/CgeB_Glyco_trans-like"/>
</dbReference>
<reference evidence="3" key="1">
    <citation type="submission" date="2018-05" db="EMBL/GenBank/DDBJ databases">
        <authorList>
            <person name="Li X."/>
        </authorList>
    </citation>
    <scope>NUCLEOTIDE SEQUENCE [LARGE SCALE GENOMIC DNA]</scope>
    <source>
        <strain evidence="3">HKS-05</strain>
    </source>
</reference>
<dbReference type="EMBL" id="QFYP01000001">
    <property type="protein sequence ID" value="RAK59859.1"/>
    <property type="molecule type" value="Genomic_DNA"/>
</dbReference>
<evidence type="ECO:0000313" key="2">
    <source>
        <dbReference type="EMBL" id="RAK59859.1"/>
    </source>
</evidence>
<dbReference type="Proteomes" id="UP000249842">
    <property type="component" value="Unassembled WGS sequence"/>
</dbReference>
<name>A0A328AYY7_9CAUL</name>
<protein>
    <recommendedName>
        <fullName evidence="1">Spore protein YkvP/CgeB glycosyl transferase-like domain-containing protein</fullName>
    </recommendedName>
</protein>
<accession>A0A328AYY7</accession>
<evidence type="ECO:0000259" key="1">
    <source>
        <dbReference type="Pfam" id="PF13524"/>
    </source>
</evidence>
<comment type="caution">
    <text evidence="2">The sequence shown here is derived from an EMBL/GenBank/DDBJ whole genome shotgun (WGS) entry which is preliminary data.</text>
</comment>
<proteinExistence type="predicted"/>
<dbReference type="AlphaFoldDB" id="A0A328AYY7"/>
<organism evidence="2 3">
    <name type="scientific">Phenylobacterium hankyongense</name>
    <dbReference type="NCBI Taxonomy" id="1813876"/>
    <lineage>
        <taxon>Bacteria</taxon>
        <taxon>Pseudomonadati</taxon>
        <taxon>Pseudomonadota</taxon>
        <taxon>Alphaproteobacteria</taxon>
        <taxon>Caulobacterales</taxon>
        <taxon>Caulobacteraceae</taxon>
        <taxon>Phenylobacterium</taxon>
    </lineage>
</organism>
<evidence type="ECO:0000313" key="3">
    <source>
        <dbReference type="Proteomes" id="UP000249842"/>
    </source>
</evidence>
<feature type="domain" description="Spore protein YkvP/CgeB glycosyl transferase-like" evidence="1">
    <location>
        <begin position="240"/>
        <end position="380"/>
    </location>
</feature>
<keyword evidence="3" id="KW-1185">Reference proteome</keyword>
<dbReference type="Pfam" id="PF13524">
    <property type="entry name" value="Glyco_trans_1_2"/>
    <property type="match status" value="1"/>
</dbReference>
<gene>
    <name evidence="2" type="ORF">DJ021_08590</name>
</gene>
<sequence length="386" mass="41593">MIKAMADGHLYSHFASALRQALAELGHDATISDQSAHVTDGAAQTAPLVAELQGARPDAVVSFSSFFGGLTLGNGVSLFDALGVKFVGWQFDHPIYAPASLKRELQGRYAIYANRNHLRYAQAVKLPGRGITLLPGGELPTAPVKDYRSRDWPIFVAATWNGVPQRVWEQAPDSPGKQLLMGVVEALLGDRNASLLDAFNATSARLKLGARLGDDPEFDAMMRDFLCDPLTYVRNIDRINILRALVEAGLPLTICGAGWQALFGDRKNVTYLDRVDFRELQAIYGNARVVLNLNAGNGANERAVYAALAGAAVASDYSEQLDTLLGGGQGVAFFNRARPETAAQVVGGLIESGKGKALAQRGHDKVVRAGLWRHRAEQLVAFAEGR</sequence>